<name>A0A6D2IZY0_9BRAS</name>
<evidence type="ECO:0000256" key="2">
    <source>
        <dbReference type="SAM" id="Phobius"/>
    </source>
</evidence>
<feature type="region of interest" description="Disordered" evidence="1">
    <location>
        <begin position="81"/>
        <end position="108"/>
    </location>
</feature>
<comment type="caution">
    <text evidence="3">The sequence shown here is derived from an EMBL/GenBank/DDBJ whole genome shotgun (WGS) entry which is preliminary data.</text>
</comment>
<protein>
    <submittedName>
        <fullName evidence="3">Uncharacterized protein</fullName>
    </submittedName>
</protein>
<evidence type="ECO:0000256" key="1">
    <source>
        <dbReference type="SAM" id="MobiDB-lite"/>
    </source>
</evidence>
<organism evidence="3 4">
    <name type="scientific">Microthlaspi erraticum</name>
    <dbReference type="NCBI Taxonomy" id="1685480"/>
    <lineage>
        <taxon>Eukaryota</taxon>
        <taxon>Viridiplantae</taxon>
        <taxon>Streptophyta</taxon>
        <taxon>Embryophyta</taxon>
        <taxon>Tracheophyta</taxon>
        <taxon>Spermatophyta</taxon>
        <taxon>Magnoliopsida</taxon>
        <taxon>eudicotyledons</taxon>
        <taxon>Gunneridae</taxon>
        <taxon>Pentapetalae</taxon>
        <taxon>rosids</taxon>
        <taxon>malvids</taxon>
        <taxon>Brassicales</taxon>
        <taxon>Brassicaceae</taxon>
        <taxon>Coluteocarpeae</taxon>
        <taxon>Microthlaspi</taxon>
    </lineage>
</organism>
<dbReference type="Proteomes" id="UP000467841">
    <property type="component" value="Unassembled WGS sequence"/>
</dbReference>
<keyword evidence="4" id="KW-1185">Reference proteome</keyword>
<dbReference type="PANTHER" id="PTHR35463">
    <property type="entry name" value="TRANSMEMBRANE PROTEIN"/>
    <property type="match status" value="1"/>
</dbReference>
<keyword evidence="2" id="KW-0812">Transmembrane</keyword>
<keyword evidence="2" id="KW-0472">Membrane</keyword>
<proteinExistence type="predicted"/>
<dbReference type="PANTHER" id="PTHR35463:SF10">
    <property type="entry name" value="TRANSMEMBRANE PROTEIN"/>
    <property type="match status" value="1"/>
</dbReference>
<sequence>MTESTRNRFGFSVFFVIIILISVWILPAAADGVENDDAAKKEENPSLVKIIYGIFGKKFPPSSWELIQGVMQKIQMKLYPPNLDFRSNSDKKNKEEEDKGEKMKEAATRSLEVSKEAIEESARLAGGVVGDVVQKTAEKVTKQSSHDEL</sequence>
<dbReference type="EMBL" id="CACVBM020001151">
    <property type="protein sequence ID" value="CAA7034779.1"/>
    <property type="molecule type" value="Genomic_DNA"/>
</dbReference>
<evidence type="ECO:0000313" key="4">
    <source>
        <dbReference type="Proteomes" id="UP000467841"/>
    </source>
</evidence>
<dbReference type="AlphaFoldDB" id="A0A6D2IZY0"/>
<accession>A0A6D2IZY0</accession>
<gene>
    <name evidence="3" type="ORF">MERR_LOCUS22014</name>
</gene>
<feature type="compositionally biased region" description="Basic and acidic residues" evidence="1">
    <location>
        <begin position="87"/>
        <end position="108"/>
    </location>
</feature>
<keyword evidence="2" id="KW-1133">Transmembrane helix</keyword>
<dbReference type="OrthoDB" id="690661at2759"/>
<evidence type="ECO:0000313" key="3">
    <source>
        <dbReference type="EMBL" id="CAA7034779.1"/>
    </source>
</evidence>
<feature type="transmembrane region" description="Helical" evidence="2">
    <location>
        <begin position="9"/>
        <end position="30"/>
    </location>
</feature>
<reference evidence="3" key="1">
    <citation type="submission" date="2020-01" db="EMBL/GenBank/DDBJ databases">
        <authorList>
            <person name="Mishra B."/>
        </authorList>
    </citation>
    <scope>NUCLEOTIDE SEQUENCE [LARGE SCALE GENOMIC DNA]</scope>
</reference>